<dbReference type="EMBL" id="CP001848">
    <property type="protein sequence ID" value="ADB17592.1"/>
    <property type="molecule type" value="Genomic_DNA"/>
</dbReference>
<comment type="similarity">
    <text evidence="14">Belongs to the UbiA prenyltransferase family. Protoheme IX farnesyltransferase subfamily.</text>
</comment>
<feature type="transmembrane region" description="Helical" evidence="14">
    <location>
        <begin position="280"/>
        <end position="300"/>
    </location>
</feature>
<evidence type="ECO:0000256" key="3">
    <source>
        <dbReference type="ARBA" id="ARBA00012292"/>
    </source>
</evidence>
<evidence type="ECO:0000256" key="12">
    <source>
        <dbReference type="ARBA" id="ARBA00042475"/>
    </source>
</evidence>
<dbReference type="UniPathway" id="UPA00834">
    <property type="reaction ID" value="UER00712"/>
</dbReference>
<evidence type="ECO:0000256" key="13">
    <source>
        <dbReference type="ARBA" id="ARBA00047690"/>
    </source>
</evidence>
<keyword evidence="16" id="KW-1185">Reference proteome</keyword>
<feature type="transmembrane region" description="Helical" evidence="14">
    <location>
        <begin position="96"/>
        <end position="118"/>
    </location>
</feature>
<evidence type="ECO:0000256" key="7">
    <source>
        <dbReference type="ARBA" id="ARBA00022989"/>
    </source>
</evidence>
<feature type="transmembrane region" description="Helical" evidence="14">
    <location>
        <begin position="124"/>
        <end position="142"/>
    </location>
</feature>
<comment type="pathway">
    <text evidence="2 14">Porphyrin-containing compound metabolism; heme O biosynthesis; heme O from protoheme: step 1/1.</text>
</comment>
<dbReference type="HOGENOM" id="CLU_029631_3_2_0"/>
<keyword evidence="8 14" id="KW-0350">Heme biosynthesis</keyword>
<feature type="transmembrane region" description="Helical" evidence="14">
    <location>
        <begin position="29"/>
        <end position="49"/>
    </location>
</feature>
<feature type="transmembrane region" description="Helical" evidence="14">
    <location>
        <begin position="149"/>
        <end position="167"/>
    </location>
</feature>
<dbReference type="PANTHER" id="PTHR43448:SF7">
    <property type="entry name" value="4-HYDROXYBENZOATE SOLANESYLTRANSFERASE"/>
    <property type="match status" value="1"/>
</dbReference>
<keyword evidence="7 14" id="KW-1133">Transmembrane helix</keyword>
<keyword evidence="9 14" id="KW-0472">Membrane</keyword>
<gene>
    <name evidence="14" type="primary">ctaB</name>
    <name evidence="15" type="ordered locus">Psta_2927</name>
</gene>
<dbReference type="InterPro" id="IPR000537">
    <property type="entry name" value="UbiA_prenyltransferase"/>
</dbReference>
<keyword evidence="5 14" id="KW-0808">Transferase</keyword>
<evidence type="ECO:0000256" key="2">
    <source>
        <dbReference type="ARBA" id="ARBA00004919"/>
    </source>
</evidence>
<comment type="subcellular location">
    <subcellularLocation>
        <location evidence="14">Cell inner membrane</location>
        <topology evidence="14">Multi-pass membrane protein</topology>
    </subcellularLocation>
    <subcellularLocation>
        <location evidence="1">Cell membrane</location>
        <topology evidence="1">Multi-pass membrane protein</topology>
    </subcellularLocation>
</comment>
<dbReference type="CDD" id="cd13957">
    <property type="entry name" value="PT_UbiA_Cox10"/>
    <property type="match status" value="1"/>
</dbReference>
<dbReference type="InterPro" id="IPR006369">
    <property type="entry name" value="Protohaem_IX_farnesylTrfase"/>
</dbReference>
<dbReference type="AlphaFoldDB" id="D2R8Q1"/>
<evidence type="ECO:0000256" key="8">
    <source>
        <dbReference type="ARBA" id="ARBA00023133"/>
    </source>
</evidence>
<evidence type="ECO:0000256" key="11">
    <source>
        <dbReference type="ARBA" id="ARBA00040810"/>
    </source>
</evidence>
<evidence type="ECO:0000256" key="5">
    <source>
        <dbReference type="ARBA" id="ARBA00022679"/>
    </source>
</evidence>
<keyword evidence="4 14" id="KW-1003">Cell membrane</keyword>
<accession>D2R8Q1</accession>
<reference evidence="15 16" key="1">
    <citation type="journal article" date="2009" name="Stand. Genomic Sci.">
        <title>Complete genome sequence of Pirellula staleyi type strain (ATCC 27377).</title>
        <authorList>
            <person name="Clum A."/>
            <person name="Tindall B.J."/>
            <person name="Sikorski J."/>
            <person name="Ivanova N."/>
            <person name="Mavrommatis K."/>
            <person name="Lucas S."/>
            <person name="Glavina del Rio T."/>
            <person name="Nolan M."/>
            <person name="Chen F."/>
            <person name="Tice H."/>
            <person name="Pitluck S."/>
            <person name="Cheng J.F."/>
            <person name="Chertkov O."/>
            <person name="Brettin T."/>
            <person name="Han C."/>
            <person name="Detter J.C."/>
            <person name="Kuske C."/>
            <person name="Bruce D."/>
            <person name="Goodwin L."/>
            <person name="Ovchinikova G."/>
            <person name="Pati A."/>
            <person name="Mikhailova N."/>
            <person name="Chen A."/>
            <person name="Palaniappan K."/>
            <person name="Land M."/>
            <person name="Hauser L."/>
            <person name="Chang Y.J."/>
            <person name="Jeffries C.D."/>
            <person name="Chain P."/>
            <person name="Rohde M."/>
            <person name="Goker M."/>
            <person name="Bristow J."/>
            <person name="Eisen J.A."/>
            <person name="Markowitz V."/>
            <person name="Hugenholtz P."/>
            <person name="Kyrpides N.C."/>
            <person name="Klenk H.P."/>
            <person name="Lapidus A."/>
        </authorList>
    </citation>
    <scope>NUCLEOTIDE SEQUENCE [LARGE SCALE GENOMIC DNA]</scope>
    <source>
        <strain evidence="16">ATCC 27377 / DSM 6068 / ICPB 4128</strain>
    </source>
</reference>
<comment type="function">
    <text evidence="14">Converts heme B (protoheme IX) to heme O by substitution of the vinyl group on carbon 2 of heme B porphyrin ring with a hydroxyethyl farnesyl side group.</text>
</comment>
<name>D2R8Q1_PIRSD</name>
<dbReference type="eggNOG" id="COG0109">
    <property type="taxonomic scope" value="Bacteria"/>
</dbReference>
<evidence type="ECO:0000256" key="14">
    <source>
        <dbReference type="HAMAP-Rule" id="MF_00154"/>
    </source>
</evidence>
<dbReference type="EC" id="2.5.1.141" evidence="3 14"/>
<evidence type="ECO:0000256" key="9">
    <source>
        <dbReference type="ARBA" id="ARBA00023136"/>
    </source>
</evidence>
<dbReference type="Gene3D" id="1.10.357.140">
    <property type="entry name" value="UbiA prenyltransferase"/>
    <property type="match status" value="1"/>
</dbReference>
<dbReference type="STRING" id="530564.Psta_2927"/>
<evidence type="ECO:0000256" key="6">
    <source>
        <dbReference type="ARBA" id="ARBA00022692"/>
    </source>
</evidence>
<dbReference type="Pfam" id="PF01040">
    <property type="entry name" value="UbiA"/>
    <property type="match status" value="1"/>
</dbReference>
<keyword evidence="6 14" id="KW-0812">Transmembrane</keyword>
<dbReference type="GO" id="GO:0008495">
    <property type="term" value="F:protoheme IX farnesyltransferase activity"/>
    <property type="evidence" value="ECO:0007669"/>
    <property type="project" value="UniProtKB-UniRule"/>
</dbReference>
<feature type="transmembrane region" description="Helical" evidence="14">
    <location>
        <begin position="220"/>
        <end position="240"/>
    </location>
</feature>
<dbReference type="OrthoDB" id="9814417at2"/>
<keyword evidence="14" id="KW-0997">Cell inner membrane</keyword>
<dbReference type="HAMAP" id="MF_00154">
    <property type="entry name" value="CyoE_CtaB"/>
    <property type="match status" value="1"/>
</dbReference>
<evidence type="ECO:0000256" key="10">
    <source>
        <dbReference type="ARBA" id="ARBA00030253"/>
    </source>
</evidence>
<sequence>MSTSTAIADSQPSALARARDFVELCKPRIATLVLFVVIASGFVATFGQADPLQLLNVSIGAVLVAASASASNHWLEQHRDARMRRTQQRPLVAGRISQWEALTFITVTLIAGIAYLIFTVGITSTIAGALTWILYVLIYTPLKIVSPTNTAVGAVAGAMPVIIGWGATGADLDWRCWALFLTLFLWQFPHFMAIAWIYREQYGRAGMKMLTVVDPSGVRAGIQSILAAIAVIPVSVLPLLSTPTPWAVAGVAVVAILGLIQLALAMWFAWRRDEISARTLMRGTLIYLPLVLLVVVVFPLL</sequence>
<comment type="miscellaneous">
    <text evidence="14">Carbon 2 of the heme B porphyrin ring is defined according to the Fischer nomenclature.</text>
</comment>
<evidence type="ECO:0000256" key="4">
    <source>
        <dbReference type="ARBA" id="ARBA00022475"/>
    </source>
</evidence>
<dbReference type="InterPro" id="IPR044878">
    <property type="entry name" value="UbiA_sf"/>
</dbReference>
<evidence type="ECO:0000313" key="15">
    <source>
        <dbReference type="EMBL" id="ADB17592.1"/>
    </source>
</evidence>
<dbReference type="Proteomes" id="UP000001887">
    <property type="component" value="Chromosome"/>
</dbReference>
<protein>
    <recommendedName>
        <fullName evidence="11 14">Protoheme IX farnesyltransferase</fullName>
        <ecNumber evidence="3 14">2.5.1.141</ecNumber>
    </recommendedName>
    <alternativeName>
        <fullName evidence="12 14">Heme B farnesyltransferase</fullName>
    </alternativeName>
    <alternativeName>
        <fullName evidence="10 14">Heme O synthase</fullName>
    </alternativeName>
</protein>
<feature type="transmembrane region" description="Helical" evidence="14">
    <location>
        <begin position="179"/>
        <end position="199"/>
    </location>
</feature>
<feature type="transmembrane region" description="Helical" evidence="14">
    <location>
        <begin position="55"/>
        <end position="75"/>
    </location>
</feature>
<dbReference type="NCBIfam" id="TIGR01473">
    <property type="entry name" value="cyoE_ctaB"/>
    <property type="match status" value="1"/>
</dbReference>
<evidence type="ECO:0000313" key="16">
    <source>
        <dbReference type="Proteomes" id="UP000001887"/>
    </source>
</evidence>
<dbReference type="GO" id="GO:0048034">
    <property type="term" value="P:heme O biosynthetic process"/>
    <property type="evidence" value="ECO:0007669"/>
    <property type="project" value="UniProtKB-UniRule"/>
</dbReference>
<comment type="catalytic activity">
    <reaction evidence="13 14">
        <text>heme b + (2E,6E)-farnesyl diphosphate + H2O = Fe(II)-heme o + diphosphate</text>
        <dbReference type="Rhea" id="RHEA:28070"/>
        <dbReference type="ChEBI" id="CHEBI:15377"/>
        <dbReference type="ChEBI" id="CHEBI:33019"/>
        <dbReference type="ChEBI" id="CHEBI:60344"/>
        <dbReference type="ChEBI" id="CHEBI:60530"/>
        <dbReference type="ChEBI" id="CHEBI:175763"/>
        <dbReference type="EC" id="2.5.1.141"/>
    </reaction>
</comment>
<proteinExistence type="inferred from homology"/>
<organism evidence="15 16">
    <name type="scientific">Pirellula staleyi (strain ATCC 27377 / DSM 6068 / ICPB 4128)</name>
    <name type="common">Pirella staleyi</name>
    <dbReference type="NCBI Taxonomy" id="530564"/>
    <lineage>
        <taxon>Bacteria</taxon>
        <taxon>Pseudomonadati</taxon>
        <taxon>Planctomycetota</taxon>
        <taxon>Planctomycetia</taxon>
        <taxon>Pirellulales</taxon>
        <taxon>Pirellulaceae</taxon>
        <taxon>Pirellula</taxon>
    </lineage>
</organism>
<feature type="transmembrane region" description="Helical" evidence="14">
    <location>
        <begin position="246"/>
        <end position="268"/>
    </location>
</feature>
<evidence type="ECO:0000256" key="1">
    <source>
        <dbReference type="ARBA" id="ARBA00004651"/>
    </source>
</evidence>
<dbReference type="GO" id="GO:0005886">
    <property type="term" value="C:plasma membrane"/>
    <property type="evidence" value="ECO:0007669"/>
    <property type="project" value="UniProtKB-SubCell"/>
</dbReference>
<dbReference type="KEGG" id="psl:Psta_2927"/>
<dbReference type="PANTHER" id="PTHR43448">
    <property type="entry name" value="PROTOHEME IX FARNESYLTRANSFERASE, MITOCHONDRIAL"/>
    <property type="match status" value="1"/>
</dbReference>